<proteinExistence type="predicted"/>
<organism evidence="1 2">
    <name type="scientific">Verticillium longisporum</name>
    <name type="common">Verticillium dahliae var. longisporum</name>
    <dbReference type="NCBI Taxonomy" id="100787"/>
    <lineage>
        <taxon>Eukaryota</taxon>
        <taxon>Fungi</taxon>
        <taxon>Dikarya</taxon>
        <taxon>Ascomycota</taxon>
        <taxon>Pezizomycotina</taxon>
        <taxon>Sordariomycetes</taxon>
        <taxon>Hypocreomycetidae</taxon>
        <taxon>Glomerellales</taxon>
        <taxon>Plectosphaerellaceae</taxon>
        <taxon>Verticillium</taxon>
    </lineage>
</organism>
<dbReference type="EMBL" id="CVQH01023638">
    <property type="protein sequence ID" value="CRK35713.1"/>
    <property type="molecule type" value="Genomic_DNA"/>
</dbReference>
<reference evidence="1 2" key="1">
    <citation type="submission" date="2015-05" db="EMBL/GenBank/DDBJ databases">
        <authorList>
            <person name="Wang D.B."/>
            <person name="Wang M."/>
        </authorList>
    </citation>
    <scope>NUCLEOTIDE SEQUENCE [LARGE SCALE GENOMIC DNA]</scope>
    <source>
        <strain evidence="1">VL1</strain>
    </source>
</reference>
<dbReference type="Proteomes" id="UP000044602">
    <property type="component" value="Unassembled WGS sequence"/>
</dbReference>
<evidence type="ECO:0000313" key="2">
    <source>
        <dbReference type="Proteomes" id="UP000044602"/>
    </source>
</evidence>
<keyword evidence="2" id="KW-1185">Reference proteome</keyword>
<name>A0A0G4MN34_VERLO</name>
<accession>A0A0G4MN34</accession>
<protein>
    <submittedName>
        <fullName evidence="1">Uncharacterized protein</fullName>
    </submittedName>
</protein>
<gene>
    <name evidence="1" type="ORF">BN1708_001344</name>
</gene>
<sequence length="18" mass="2166">MRKLEDNEEAIEEAFTKL</sequence>
<dbReference type="AlphaFoldDB" id="A0A0G4MN34"/>
<evidence type="ECO:0000313" key="1">
    <source>
        <dbReference type="EMBL" id="CRK35713.1"/>
    </source>
</evidence>